<evidence type="ECO:0000256" key="4">
    <source>
        <dbReference type="SAM" id="MobiDB-lite"/>
    </source>
</evidence>
<dbReference type="InterPro" id="IPR004090">
    <property type="entry name" value="Chemotax_Me-accpt_rcpt"/>
</dbReference>
<keyword evidence="7" id="KW-0675">Receptor</keyword>
<dbReference type="InterPro" id="IPR051310">
    <property type="entry name" value="MCP_chemotaxis"/>
</dbReference>
<dbReference type="InterPro" id="IPR000014">
    <property type="entry name" value="PAS"/>
</dbReference>
<dbReference type="SMART" id="SM00283">
    <property type="entry name" value="MA"/>
    <property type="match status" value="1"/>
</dbReference>
<evidence type="ECO:0000256" key="3">
    <source>
        <dbReference type="SAM" id="Coils"/>
    </source>
</evidence>
<dbReference type="SMART" id="SM00091">
    <property type="entry name" value="PAS"/>
    <property type="match status" value="2"/>
</dbReference>
<dbReference type="PRINTS" id="PR00260">
    <property type="entry name" value="CHEMTRNSDUCR"/>
</dbReference>
<feature type="coiled-coil region" evidence="3">
    <location>
        <begin position="548"/>
        <end position="586"/>
    </location>
</feature>
<dbReference type="Pfam" id="PF13188">
    <property type="entry name" value="PAS_8"/>
    <property type="match status" value="2"/>
</dbReference>
<accession>A0A3B1BG04</accession>
<keyword evidence="1" id="KW-0488">Methylation</keyword>
<dbReference type="PANTHER" id="PTHR43531">
    <property type="entry name" value="PROTEIN ICFG"/>
    <property type="match status" value="1"/>
</dbReference>
<feature type="domain" description="Methyl-accepting transducer" evidence="5">
    <location>
        <begin position="348"/>
        <end position="577"/>
    </location>
</feature>
<dbReference type="InterPro" id="IPR004089">
    <property type="entry name" value="MCPsignal_dom"/>
</dbReference>
<evidence type="ECO:0000259" key="6">
    <source>
        <dbReference type="PROSITE" id="PS50885"/>
    </source>
</evidence>
<keyword evidence="3" id="KW-0175">Coiled coil</keyword>
<feature type="region of interest" description="Disordered" evidence="4">
    <location>
        <begin position="597"/>
        <end position="645"/>
    </location>
</feature>
<dbReference type="Pfam" id="PF18947">
    <property type="entry name" value="HAMP_2"/>
    <property type="match status" value="1"/>
</dbReference>
<dbReference type="AlphaFoldDB" id="A0A3B1BG04"/>
<dbReference type="PANTHER" id="PTHR43531:SF14">
    <property type="entry name" value="METHYL-ACCEPTING CHEMOTAXIS PROTEIN I-RELATED"/>
    <property type="match status" value="1"/>
</dbReference>
<feature type="non-terminal residue" evidence="7">
    <location>
        <position position="1"/>
    </location>
</feature>
<dbReference type="Gene3D" id="3.30.450.20">
    <property type="entry name" value="PAS domain"/>
    <property type="match status" value="2"/>
</dbReference>
<dbReference type="SUPFAM" id="SSF55785">
    <property type="entry name" value="PYP-like sensor domain (PAS domain)"/>
    <property type="match status" value="2"/>
</dbReference>
<dbReference type="FunFam" id="1.10.287.950:FF:000001">
    <property type="entry name" value="Methyl-accepting chemotaxis sensory transducer"/>
    <property type="match status" value="1"/>
</dbReference>
<organism evidence="7">
    <name type="scientific">hydrothermal vent metagenome</name>
    <dbReference type="NCBI Taxonomy" id="652676"/>
    <lineage>
        <taxon>unclassified sequences</taxon>
        <taxon>metagenomes</taxon>
        <taxon>ecological metagenomes</taxon>
    </lineage>
</organism>
<dbReference type="EMBL" id="UOFU01000355">
    <property type="protein sequence ID" value="VAX03917.1"/>
    <property type="molecule type" value="Genomic_DNA"/>
</dbReference>
<gene>
    <name evidence="7" type="ORF">MNBD_GAMMA20-75</name>
</gene>
<dbReference type="InterPro" id="IPR003660">
    <property type="entry name" value="HAMP_dom"/>
</dbReference>
<sequence>NSLEAMYSILEHSPINIMIADADENIIFVNKQALDTLTSVEDELAQYLPGFSVDSVVGGSIHRYHKDPEAIKRILHAMGPDDVRHGEITPGRFIFEHQTRPLTDAAGRHLGYAVQWKDVTEERMAAREVERLQSAVDGSQSNLMLCDEDLNITYVNPAVVRMMAARQDVLRKRFPSFDAYNLVGTNIDIFHKNPAHQRALLGDPSRLPAKAEIKVADLEFEVNATAVLDGKGQYMGNMVEWRDITEQKAAERALAELIKAATHGDLRQRLDVEHYQGFIRTLSEGINSMLDAIVEPIGDISSIMTRLAEGDLTEMASSEYQGEFAVLSNAVNASVSNLQETVGGIRVATESITSAASEISQGNTDLSQRTEEQASSLQETASSMEQLTSTVKQNADNARQANQLANGARDQAEQGGDVVQKAVDAMAEINSSSKKIADIIGVIDEIAFQTNLLALNAAVEAARAGEQGRGFAVVASEVRNLAQRSASAAKEIKSLISDSVEKVGEGSKLVDCSGETLTEIVGSVKKVSDIVAEIAAASQEQSIGIEQVNKAITQLDEVTQQNAALVEEAAAAAESLDDQARDMSQRMAFFRINDSAVQPATPAAPRVQQTRAVSQPAPAPVARPSARPAPSPRPAADGDGEWEEF</sequence>
<dbReference type="GO" id="GO:0004888">
    <property type="term" value="F:transmembrane signaling receptor activity"/>
    <property type="evidence" value="ECO:0007669"/>
    <property type="project" value="InterPro"/>
</dbReference>
<dbReference type="PROSITE" id="PS50885">
    <property type="entry name" value="HAMP"/>
    <property type="match status" value="1"/>
</dbReference>
<protein>
    <submittedName>
        <fullName evidence="7">Methyl-accepting chemotaxis protein I (Serine chemoreceptor protein)</fullName>
    </submittedName>
</protein>
<dbReference type="PROSITE" id="PS50111">
    <property type="entry name" value="CHEMOTAXIS_TRANSDUC_2"/>
    <property type="match status" value="1"/>
</dbReference>
<dbReference type="Gene3D" id="1.10.287.950">
    <property type="entry name" value="Methyl-accepting chemotaxis protein"/>
    <property type="match status" value="1"/>
</dbReference>
<evidence type="ECO:0000256" key="1">
    <source>
        <dbReference type="ARBA" id="ARBA00022481"/>
    </source>
</evidence>
<evidence type="ECO:0000256" key="2">
    <source>
        <dbReference type="ARBA" id="ARBA00029447"/>
    </source>
</evidence>
<dbReference type="SUPFAM" id="SSF58104">
    <property type="entry name" value="Methyl-accepting chemotaxis protein (MCP) signaling domain"/>
    <property type="match status" value="1"/>
</dbReference>
<dbReference type="SMART" id="SM00304">
    <property type="entry name" value="HAMP"/>
    <property type="match status" value="1"/>
</dbReference>
<feature type="region of interest" description="Disordered" evidence="4">
    <location>
        <begin position="358"/>
        <end position="384"/>
    </location>
</feature>
<comment type="similarity">
    <text evidence="2">Belongs to the methyl-accepting chemotaxis (MCP) protein family.</text>
</comment>
<proteinExistence type="inferred from homology"/>
<feature type="domain" description="HAMP" evidence="6">
    <location>
        <begin position="291"/>
        <end position="343"/>
    </location>
</feature>
<feature type="compositionally biased region" description="Pro residues" evidence="4">
    <location>
        <begin position="617"/>
        <end position="633"/>
    </location>
</feature>
<dbReference type="GO" id="GO:0005886">
    <property type="term" value="C:plasma membrane"/>
    <property type="evidence" value="ECO:0007669"/>
    <property type="project" value="TreeGrafter"/>
</dbReference>
<dbReference type="CDD" id="cd11386">
    <property type="entry name" value="MCP_signal"/>
    <property type="match status" value="1"/>
</dbReference>
<name>A0A3B1BG04_9ZZZZ</name>
<evidence type="ECO:0000313" key="7">
    <source>
        <dbReference type="EMBL" id="VAX03917.1"/>
    </source>
</evidence>
<reference evidence="7" key="1">
    <citation type="submission" date="2018-06" db="EMBL/GenBank/DDBJ databases">
        <authorList>
            <person name="Zhirakovskaya E."/>
        </authorList>
    </citation>
    <scope>NUCLEOTIDE SEQUENCE</scope>
</reference>
<dbReference type="InterPro" id="IPR035965">
    <property type="entry name" value="PAS-like_dom_sf"/>
</dbReference>
<dbReference type="GO" id="GO:0007165">
    <property type="term" value="P:signal transduction"/>
    <property type="evidence" value="ECO:0007669"/>
    <property type="project" value="InterPro"/>
</dbReference>
<dbReference type="GO" id="GO:0006935">
    <property type="term" value="P:chemotaxis"/>
    <property type="evidence" value="ECO:0007669"/>
    <property type="project" value="InterPro"/>
</dbReference>
<evidence type="ECO:0000259" key="5">
    <source>
        <dbReference type="PROSITE" id="PS50111"/>
    </source>
</evidence>
<dbReference type="Pfam" id="PF00015">
    <property type="entry name" value="MCPsignal"/>
    <property type="match status" value="1"/>
</dbReference>